<feature type="transmembrane region" description="Helical" evidence="3">
    <location>
        <begin position="12"/>
        <end position="31"/>
    </location>
</feature>
<feature type="transmembrane region" description="Helical" evidence="3">
    <location>
        <begin position="186"/>
        <end position="212"/>
    </location>
</feature>
<dbReference type="GeneID" id="70245972"/>
<comment type="caution">
    <text evidence="5">The sequence shown here is derived from an EMBL/GenBank/DDBJ whole genome shotgun (WGS) entry which is preliminary data.</text>
</comment>
<dbReference type="SMART" id="SM00672">
    <property type="entry name" value="CAP10"/>
    <property type="match status" value="1"/>
</dbReference>
<feature type="domain" description="Glycosyl transferase CAP10" evidence="4">
    <location>
        <begin position="671"/>
        <end position="983"/>
    </location>
</feature>
<dbReference type="EMBL" id="JAJTJA010000004">
    <property type="protein sequence ID" value="KAH8700617.1"/>
    <property type="molecule type" value="Genomic_DNA"/>
</dbReference>
<dbReference type="PANTHER" id="PTHR12203:SF35">
    <property type="entry name" value="PROTEIN O-GLUCOSYLTRANSFERASE 1"/>
    <property type="match status" value="1"/>
</dbReference>
<evidence type="ECO:0000313" key="5">
    <source>
        <dbReference type="EMBL" id="KAH8700617.1"/>
    </source>
</evidence>
<evidence type="ECO:0000256" key="3">
    <source>
        <dbReference type="SAM" id="Phobius"/>
    </source>
</evidence>
<dbReference type="RefSeq" id="XP_046074323.1">
    <property type="nucleotide sequence ID" value="XM_046215685.1"/>
</dbReference>
<keyword evidence="3" id="KW-0472">Membrane</keyword>
<protein>
    <recommendedName>
        <fullName evidence="4">Glycosyl transferase CAP10 domain-containing protein</fullName>
    </recommendedName>
</protein>
<dbReference type="InterPro" id="IPR051091">
    <property type="entry name" value="O-Glucosyltr/Glycosyltrsf_90"/>
</dbReference>
<dbReference type="AlphaFoldDB" id="A0AAD4KTJ0"/>
<evidence type="ECO:0000259" key="4">
    <source>
        <dbReference type="SMART" id="SM00672"/>
    </source>
</evidence>
<accession>A0AAD4KTJ0</accession>
<evidence type="ECO:0000313" key="6">
    <source>
        <dbReference type="Proteomes" id="UP001201262"/>
    </source>
</evidence>
<sequence length="991" mass="112268">MAPSHRMPVPSGITLWVSSSLFLFCILTITLSADTNYLFDRPVHSAVFSCFIAGVSLLGLAKFAPYIFDHNLSPENIDTIYLPEVTKQPLSWSYPTGFAFANGNGGAKDFRDYKRWVLPFAVCVLLSIRVELFRQAVLNDQCASAKYEYAIPLLISIFDYIRILWKSCSHFETPRRIAISKTGYPIINGSVLYLVSAAILTLAGIASSSIIINRRSTYICPTFNHGAFHTQIVKLASISLDTLFLIGAAEVVHRKQGKDWAKSTLQFSGTVLLGVVALWVLVGIAAYPIQSEYRRYLVFATLKYYHVVLFQAVLLTLLFITFLIILPRFGLLDLSLFVSFLVLGLTLTRSMIVEIPPFIQISISTVTFIFFALTVASSLFLSASAIFEVESKFTQTMKLWSFKMLLVLCAGGLLSMLILKSQSQILPIDVLIRDGKSRHDLYLTQAKVSQDLEGAILEYKRRYKQYPPPGFDKWYEFATSRNSQFIDDFDQIFSNLLPFRAISPRNLRQLTHRIATNPSSDVGAIRIRNGSARNQEGIKPTHAWMINAAVHMINGFAEHLPDMDILLNLNDEPRIAVPYDVMSDLRILAEPIGLTESPITNNWSENRDSEWDPIEPADMTRGTLFTDYAISNIWDIANQICPPSSKSRSTRAWSHHDLCLDCLKPHSLEQFVSDWELAGDICHQPDLGHLHGFFIGPASWKMSQQLLPLFSQSSIRGFGDIMFPSPWNYIDKVKYEPSFEYPDAPYLEKKNALFWIGSTSEGISVDGEWQGMTRQRFTHLVNNNTANPVTILTHPGSDKKGYKYQVQDGSAPGERLGLQANVHLSDVVRCDDCQAQRKELGGSGAAELIDFQGHWQYRYLFDMDGAGFSGRFHAFLQSHSLPFKTGLFRQWFDSRLTPWRHFVPQDIRLHDFWSTLAYFAGISITQDTSGGPKKVVLMEAHDNEGSYIAEQGREWAQRSLRKEDMEIYFFRLLLEWGRLTDDQRDQLGFQL</sequence>
<proteinExistence type="inferred from homology"/>
<feature type="transmembrane region" description="Helical" evidence="3">
    <location>
        <begin position="116"/>
        <end position="137"/>
    </location>
</feature>
<keyword evidence="3" id="KW-0812">Transmembrane</keyword>
<feature type="transmembrane region" description="Helical" evidence="3">
    <location>
        <begin position="43"/>
        <end position="61"/>
    </location>
</feature>
<gene>
    <name evidence="5" type="ORF">BGW36DRAFT_374562</name>
</gene>
<organism evidence="5 6">
    <name type="scientific">Talaromyces proteolyticus</name>
    <dbReference type="NCBI Taxonomy" id="1131652"/>
    <lineage>
        <taxon>Eukaryota</taxon>
        <taxon>Fungi</taxon>
        <taxon>Dikarya</taxon>
        <taxon>Ascomycota</taxon>
        <taxon>Pezizomycotina</taxon>
        <taxon>Eurotiomycetes</taxon>
        <taxon>Eurotiomycetidae</taxon>
        <taxon>Eurotiales</taxon>
        <taxon>Trichocomaceae</taxon>
        <taxon>Talaromyces</taxon>
        <taxon>Talaromyces sect. Bacilispori</taxon>
    </lineage>
</organism>
<dbReference type="GO" id="GO:0016740">
    <property type="term" value="F:transferase activity"/>
    <property type="evidence" value="ECO:0007669"/>
    <property type="project" value="UniProtKB-KW"/>
</dbReference>
<feature type="transmembrane region" description="Helical" evidence="3">
    <location>
        <begin position="358"/>
        <end position="387"/>
    </location>
</feature>
<dbReference type="PANTHER" id="PTHR12203">
    <property type="entry name" value="KDEL LYS-ASP-GLU-LEU CONTAINING - RELATED"/>
    <property type="match status" value="1"/>
</dbReference>
<feature type="transmembrane region" description="Helical" evidence="3">
    <location>
        <begin position="334"/>
        <end position="352"/>
    </location>
</feature>
<keyword evidence="2" id="KW-0808">Transferase</keyword>
<feature type="transmembrane region" description="Helical" evidence="3">
    <location>
        <begin position="307"/>
        <end position="327"/>
    </location>
</feature>
<reference evidence="5" key="1">
    <citation type="submission" date="2021-12" db="EMBL/GenBank/DDBJ databases">
        <title>Convergent genome expansion in fungi linked to evolution of root-endophyte symbiosis.</title>
        <authorList>
            <consortium name="DOE Joint Genome Institute"/>
            <person name="Ke Y.-H."/>
            <person name="Bonito G."/>
            <person name="Liao H.-L."/>
            <person name="Looney B."/>
            <person name="Rojas-Flechas A."/>
            <person name="Nash J."/>
            <person name="Hameed K."/>
            <person name="Schadt C."/>
            <person name="Martin F."/>
            <person name="Crous P.W."/>
            <person name="Miettinen O."/>
            <person name="Magnuson J.K."/>
            <person name="Labbe J."/>
            <person name="Jacobson D."/>
            <person name="Doktycz M.J."/>
            <person name="Veneault-Fourrey C."/>
            <person name="Kuo A."/>
            <person name="Mondo S."/>
            <person name="Calhoun S."/>
            <person name="Riley R."/>
            <person name="Ohm R."/>
            <person name="LaButti K."/>
            <person name="Andreopoulos B."/>
            <person name="Pangilinan J."/>
            <person name="Nolan M."/>
            <person name="Tritt A."/>
            <person name="Clum A."/>
            <person name="Lipzen A."/>
            <person name="Daum C."/>
            <person name="Barry K."/>
            <person name="Grigoriev I.V."/>
            <person name="Vilgalys R."/>
        </authorList>
    </citation>
    <scope>NUCLEOTIDE SEQUENCE</scope>
    <source>
        <strain evidence="5">PMI_201</strain>
    </source>
</reference>
<feature type="transmembrane region" description="Helical" evidence="3">
    <location>
        <begin position="232"/>
        <end position="252"/>
    </location>
</feature>
<comment type="similarity">
    <text evidence="1">Belongs to the glycosyltransferase 90 family.</text>
</comment>
<evidence type="ECO:0000256" key="1">
    <source>
        <dbReference type="ARBA" id="ARBA00010118"/>
    </source>
</evidence>
<keyword evidence="3" id="KW-1133">Transmembrane helix</keyword>
<name>A0AAD4KTJ0_9EURO</name>
<feature type="transmembrane region" description="Helical" evidence="3">
    <location>
        <begin position="264"/>
        <end position="287"/>
    </location>
</feature>
<keyword evidence="6" id="KW-1185">Reference proteome</keyword>
<dbReference type="InterPro" id="IPR006598">
    <property type="entry name" value="CAP10"/>
</dbReference>
<feature type="transmembrane region" description="Helical" evidence="3">
    <location>
        <begin position="399"/>
        <end position="419"/>
    </location>
</feature>
<dbReference type="Pfam" id="PF05686">
    <property type="entry name" value="Glyco_transf_90"/>
    <property type="match status" value="1"/>
</dbReference>
<evidence type="ECO:0000256" key="2">
    <source>
        <dbReference type="ARBA" id="ARBA00022679"/>
    </source>
</evidence>
<dbReference type="Proteomes" id="UP001201262">
    <property type="component" value="Unassembled WGS sequence"/>
</dbReference>